<organism evidence="1 2">
    <name type="scientific">Pisolithus tinctorius Marx 270</name>
    <dbReference type="NCBI Taxonomy" id="870435"/>
    <lineage>
        <taxon>Eukaryota</taxon>
        <taxon>Fungi</taxon>
        <taxon>Dikarya</taxon>
        <taxon>Basidiomycota</taxon>
        <taxon>Agaricomycotina</taxon>
        <taxon>Agaricomycetes</taxon>
        <taxon>Agaricomycetidae</taxon>
        <taxon>Boletales</taxon>
        <taxon>Sclerodermatineae</taxon>
        <taxon>Pisolithaceae</taxon>
        <taxon>Pisolithus</taxon>
    </lineage>
</organism>
<name>A0A0C3J9P9_PISTI</name>
<sequence length="116" mass="13454">MLPLPNGGREFNINCPQEYDGSHWTLQNWVTQVCGYLMLNSHVYESDHQKITFALMFMTKGAATLFAKNYQNEINLRRHLFFETFKQFVERLKATFESGDQTALTILKLSSVTQGR</sequence>
<protein>
    <recommendedName>
        <fullName evidence="3">DUF4939 domain-containing protein</fullName>
    </recommendedName>
</protein>
<dbReference type="InParanoid" id="A0A0C3J9P9"/>
<keyword evidence="2" id="KW-1185">Reference proteome</keyword>
<evidence type="ECO:0000313" key="2">
    <source>
        <dbReference type="Proteomes" id="UP000054217"/>
    </source>
</evidence>
<proteinExistence type="predicted"/>
<dbReference type="Proteomes" id="UP000054217">
    <property type="component" value="Unassembled WGS sequence"/>
</dbReference>
<gene>
    <name evidence="1" type="ORF">M404DRAFT_168430</name>
</gene>
<dbReference type="AlphaFoldDB" id="A0A0C3J9P9"/>
<dbReference type="HOGENOM" id="CLU_000384_30_11_1"/>
<dbReference type="EMBL" id="KN832100">
    <property type="protein sequence ID" value="KIN94386.1"/>
    <property type="molecule type" value="Genomic_DNA"/>
</dbReference>
<reference evidence="1 2" key="1">
    <citation type="submission" date="2014-04" db="EMBL/GenBank/DDBJ databases">
        <authorList>
            <consortium name="DOE Joint Genome Institute"/>
            <person name="Kuo A."/>
            <person name="Kohler A."/>
            <person name="Costa M.D."/>
            <person name="Nagy L.G."/>
            <person name="Floudas D."/>
            <person name="Copeland A."/>
            <person name="Barry K.W."/>
            <person name="Cichocki N."/>
            <person name="Veneault-Fourrey C."/>
            <person name="LaButti K."/>
            <person name="Lindquist E.A."/>
            <person name="Lipzen A."/>
            <person name="Lundell T."/>
            <person name="Morin E."/>
            <person name="Murat C."/>
            <person name="Sun H."/>
            <person name="Tunlid A."/>
            <person name="Henrissat B."/>
            <person name="Grigoriev I.V."/>
            <person name="Hibbett D.S."/>
            <person name="Martin F."/>
            <person name="Nordberg H.P."/>
            <person name="Cantor M.N."/>
            <person name="Hua S.X."/>
        </authorList>
    </citation>
    <scope>NUCLEOTIDE SEQUENCE [LARGE SCALE GENOMIC DNA]</scope>
    <source>
        <strain evidence="1 2">Marx 270</strain>
    </source>
</reference>
<accession>A0A0C3J9P9</accession>
<reference evidence="2" key="2">
    <citation type="submission" date="2015-01" db="EMBL/GenBank/DDBJ databases">
        <title>Evolutionary Origins and Diversification of the Mycorrhizal Mutualists.</title>
        <authorList>
            <consortium name="DOE Joint Genome Institute"/>
            <consortium name="Mycorrhizal Genomics Consortium"/>
            <person name="Kohler A."/>
            <person name="Kuo A."/>
            <person name="Nagy L.G."/>
            <person name="Floudas D."/>
            <person name="Copeland A."/>
            <person name="Barry K.W."/>
            <person name="Cichocki N."/>
            <person name="Veneault-Fourrey C."/>
            <person name="LaButti K."/>
            <person name="Lindquist E.A."/>
            <person name="Lipzen A."/>
            <person name="Lundell T."/>
            <person name="Morin E."/>
            <person name="Murat C."/>
            <person name="Riley R."/>
            <person name="Ohm R."/>
            <person name="Sun H."/>
            <person name="Tunlid A."/>
            <person name="Henrissat B."/>
            <person name="Grigoriev I.V."/>
            <person name="Hibbett D.S."/>
            <person name="Martin F."/>
        </authorList>
    </citation>
    <scope>NUCLEOTIDE SEQUENCE [LARGE SCALE GENOMIC DNA]</scope>
    <source>
        <strain evidence="2">Marx 270</strain>
    </source>
</reference>
<evidence type="ECO:0000313" key="1">
    <source>
        <dbReference type="EMBL" id="KIN94386.1"/>
    </source>
</evidence>
<evidence type="ECO:0008006" key="3">
    <source>
        <dbReference type="Google" id="ProtNLM"/>
    </source>
</evidence>